<dbReference type="AlphaFoldDB" id="A0AAV7SG80"/>
<dbReference type="Gene3D" id="3.30.70.1820">
    <property type="entry name" value="L1 transposable element, RRM domain"/>
    <property type="match status" value="1"/>
</dbReference>
<comment type="caution">
    <text evidence="1">The sequence shown here is derived from an EMBL/GenBank/DDBJ whole genome shotgun (WGS) entry which is preliminary data.</text>
</comment>
<evidence type="ECO:0000313" key="1">
    <source>
        <dbReference type="EMBL" id="KAJ1162943.1"/>
    </source>
</evidence>
<organism evidence="1 2">
    <name type="scientific">Pleurodeles waltl</name>
    <name type="common">Iberian ribbed newt</name>
    <dbReference type="NCBI Taxonomy" id="8319"/>
    <lineage>
        <taxon>Eukaryota</taxon>
        <taxon>Metazoa</taxon>
        <taxon>Chordata</taxon>
        <taxon>Craniata</taxon>
        <taxon>Vertebrata</taxon>
        <taxon>Euteleostomi</taxon>
        <taxon>Amphibia</taxon>
        <taxon>Batrachia</taxon>
        <taxon>Caudata</taxon>
        <taxon>Salamandroidea</taxon>
        <taxon>Salamandridae</taxon>
        <taxon>Pleurodelinae</taxon>
        <taxon>Pleurodeles</taxon>
    </lineage>
</organism>
<dbReference type="EMBL" id="JANPWB010000008">
    <property type="protein sequence ID" value="KAJ1162943.1"/>
    <property type="molecule type" value="Genomic_DNA"/>
</dbReference>
<keyword evidence="2" id="KW-1185">Reference proteome</keyword>
<proteinExistence type="predicted"/>
<dbReference type="Proteomes" id="UP001066276">
    <property type="component" value="Chromosome 4_2"/>
</dbReference>
<dbReference type="InterPro" id="IPR004244">
    <property type="entry name" value="Transposase_22"/>
</dbReference>
<accession>A0AAV7SG80</accession>
<sequence>MASGKSTRQLLFTEVVSQTKLPPPFASSLEGQILKEIIAVGHRLEVMDWAEITSFHDKVGDLDHRLSSLEGRDELLSDKGQELRDLRDKITDLEGWRDNVSFFGIPEKVEGTDLLGFLQDLLPILVVTTFLSPLEIQRAHRIKPHRPPTPLGIRYIIACILCHKQLWQILKAARFPEPNDFEGHNIQIMADFSRETDGKRRPLVDYKGLL</sequence>
<protein>
    <submittedName>
        <fullName evidence="1">Uncharacterized protein</fullName>
    </submittedName>
</protein>
<dbReference type="PANTHER" id="PTHR11505">
    <property type="entry name" value="L1 TRANSPOSABLE ELEMENT-RELATED"/>
    <property type="match status" value="1"/>
</dbReference>
<gene>
    <name evidence="1" type="ORF">NDU88_003407</name>
</gene>
<reference evidence="1" key="1">
    <citation type="journal article" date="2022" name="bioRxiv">
        <title>Sequencing and chromosome-scale assembly of the giantPleurodeles waltlgenome.</title>
        <authorList>
            <person name="Brown T."/>
            <person name="Elewa A."/>
            <person name="Iarovenko S."/>
            <person name="Subramanian E."/>
            <person name="Araus A.J."/>
            <person name="Petzold A."/>
            <person name="Susuki M."/>
            <person name="Suzuki K.-i.T."/>
            <person name="Hayashi T."/>
            <person name="Toyoda A."/>
            <person name="Oliveira C."/>
            <person name="Osipova E."/>
            <person name="Leigh N.D."/>
            <person name="Simon A."/>
            <person name="Yun M.H."/>
        </authorList>
    </citation>
    <scope>NUCLEOTIDE SEQUENCE</scope>
    <source>
        <strain evidence="1">20211129_DDA</strain>
        <tissue evidence="1">Liver</tissue>
    </source>
</reference>
<evidence type="ECO:0000313" key="2">
    <source>
        <dbReference type="Proteomes" id="UP001066276"/>
    </source>
</evidence>
<name>A0AAV7SG80_PLEWA</name>